<keyword evidence="1" id="KW-0808">Transferase</keyword>
<dbReference type="SUPFAM" id="SSF53613">
    <property type="entry name" value="Ribokinase-like"/>
    <property type="match status" value="1"/>
</dbReference>
<dbReference type="Proteomes" id="UP000029507">
    <property type="component" value="Chromosome"/>
</dbReference>
<dbReference type="PANTHER" id="PTHR10584:SF166">
    <property type="entry name" value="RIBOKINASE"/>
    <property type="match status" value="1"/>
</dbReference>
<gene>
    <name evidence="4" type="ORF">PSTEL_21445</name>
</gene>
<organism evidence="4 5">
    <name type="scientific">Paenibacillus stellifer</name>
    <dbReference type="NCBI Taxonomy" id="169760"/>
    <lineage>
        <taxon>Bacteria</taxon>
        <taxon>Bacillati</taxon>
        <taxon>Bacillota</taxon>
        <taxon>Bacilli</taxon>
        <taxon>Bacillales</taxon>
        <taxon>Paenibacillaceae</taxon>
        <taxon>Paenibacillus</taxon>
    </lineage>
</organism>
<evidence type="ECO:0000313" key="5">
    <source>
        <dbReference type="Proteomes" id="UP000029507"/>
    </source>
</evidence>
<keyword evidence="2 4" id="KW-0418">Kinase</keyword>
<dbReference type="PRINTS" id="PR00990">
    <property type="entry name" value="RIBOKINASE"/>
</dbReference>
<dbReference type="STRING" id="169760.PSTEL_21445"/>
<dbReference type="EMBL" id="CP009286">
    <property type="protein sequence ID" value="AIQ65305.1"/>
    <property type="molecule type" value="Genomic_DNA"/>
</dbReference>
<evidence type="ECO:0000259" key="3">
    <source>
        <dbReference type="Pfam" id="PF00294"/>
    </source>
</evidence>
<name>A0A089LYV0_9BACL</name>
<dbReference type="Pfam" id="PF00294">
    <property type="entry name" value="PfkB"/>
    <property type="match status" value="1"/>
</dbReference>
<reference evidence="4 5" key="1">
    <citation type="submission" date="2014-08" db="EMBL/GenBank/DDBJ databases">
        <title>Comparative genomics of the Paenibacillus odorifer group.</title>
        <authorList>
            <person name="den Bakker H.C."/>
            <person name="Tsai Y.-C."/>
            <person name="Martin N."/>
            <person name="Korlach J."/>
            <person name="Wiedmann M."/>
        </authorList>
    </citation>
    <scope>NUCLEOTIDE SEQUENCE [LARGE SCALE GENOMIC DNA]</scope>
    <source>
        <strain evidence="4 5">DSM 14472</strain>
    </source>
</reference>
<dbReference type="InterPro" id="IPR029056">
    <property type="entry name" value="Ribokinase-like"/>
</dbReference>
<dbReference type="KEGG" id="pste:PSTEL_21445"/>
<feature type="domain" description="Carbohydrate kinase PfkB" evidence="3">
    <location>
        <begin position="1"/>
        <end position="278"/>
    </location>
</feature>
<sequence length="296" mass="32413">MPKVLILGGTTYDSIVRLDALPEPKPQTIHYAPFHETIGSTGAGKALPLTRLEVPVTLHSIIGEDDYGRRIAETLGAAGVDFVWDPDPAGTERHINLMDKNGGRISMFITQSSSRLPLDLSRLEKLIQGSDVIVLNIIAYTKTLIEMCLQSGKPVWTDLHDYDGENPYHKEYIEAADYVFLSSDNLSDYKAVMSSLVAGGKRLVVCTHGKRGATCLTGEGEWIEMPIIDEYKLEDANGAGDSFFAGFLYGFLQGRSPLECMRLAAVSAGLCVTSQELAYPGLGRELLEREAARHFS</sequence>
<evidence type="ECO:0000313" key="4">
    <source>
        <dbReference type="EMBL" id="AIQ65305.1"/>
    </source>
</evidence>
<keyword evidence="5" id="KW-1185">Reference proteome</keyword>
<proteinExistence type="predicted"/>
<evidence type="ECO:0000256" key="1">
    <source>
        <dbReference type="ARBA" id="ARBA00022679"/>
    </source>
</evidence>
<accession>A0A089LYV0</accession>
<dbReference type="GO" id="GO:0006796">
    <property type="term" value="P:phosphate-containing compound metabolic process"/>
    <property type="evidence" value="ECO:0007669"/>
    <property type="project" value="UniProtKB-ARBA"/>
</dbReference>
<dbReference type="InterPro" id="IPR002139">
    <property type="entry name" value="Ribo/fructo_kinase"/>
</dbReference>
<dbReference type="GO" id="GO:0016301">
    <property type="term" value="F:kinase activity"/>
    <property type="evidence" value="ECO:0007669"/>
    <property type="project" value="UniProtKB-KW"/>
</dbReference>
<protein>
    <submittedName>
        <fullName evidence="4">Kinase</fullName>
    </submittedName>
</protein>
<dbReference type="InterPro" id="IPR011611">
    <property type="entry name" value="PfkB_dom"/>
</dbReference>
<dbReference type="AlphaFoldDB" id="A0A089LYV0"/>
<evidence type="ECO:0000256" key="2">
    <source>
        <dbReference type="ARBA" id="ARBA00022777"/>
    </source>
</evidence>
<dbReference type="PANTHER" id="PTHR10584">
    <property type="entry name" value="SUGAR KINASE"/>
    <property type="match status" value="1"/>
</dbReference>
<dbReference type="HOGENOM" id="CLU_027634_12_0_9"/>
<dbReference type="Gene3D" id="3.40.1190.20">
    <property type="match status" value="1"/>
</dbReference>
<dbReference type="RefSeq" id="WP_038698252.1">
    <property type="nucleotide sequence ID" value="NZ_CP009286.1"/>
</dbReference>
<dbReference type="OrthoDB" id="9775849at2"/>